<feature type="transmembrane region" description="Helical" evidence="1">
    <location>
        <begin position="156"/>
        <end position="173"/>
    </location>
</feature>
<reference evidence="2 3" key="1">
    <citation type="journal article" date="2015" name="Stand. Genomic Sci.">
        <title>Genomic Encyclopedia of Bacterial and Archaeal Type Strains, Phase III: the genomes of soil and plant-associated and newly described type strains.</title>
        <authorList>
            <person name="Whitman W.B."/>
            <person name="Woyke T."/>
            <person name="Klenk H.P."/>
            <person name="Zhou Y."/>
            <person name="Lilburn T.G."/>
            <person name="Beck B.J."/>
            <person name="De Vos P."/>
            <person name="Vandamme P."/>
            <person name="Eisen J.A."/>
            <person name="Garrity G."/>
            <person name="Hugenholtz P."/>
            <person name="Kyrpides N.C."/>
        </authorList>
    </citation>
    <scope>NUCLEOTIDE SEQUENCE [LARGE SCALE GENOMIC DNA]</scope>
    <source>
        <strain evidence="2 3">VKM Ac-2538</strain>
    </source>
</reference>
<evidence type="ECO:0008006" key="4">
    <source>
        <dbReference type="Google" id="ProtNLM"/>
    </source>
</evidence>
<feature type="transmembrane region" description="Helical" evidence="1">
    <location>
        <begin position="99"/>
        <end position="121"/>
    </location>
</feature>
<evidence type="ECO:0000256" key="1">
    <source>
        <dbReference type="SAM" id="Phobius"/>
    </source>
</evidence>
<feature type="transmembrane region" description="Helical" evidence="1">
    <location>
        <begin position="212"/>
        <end position="235"/>
    </location>
</feature>
<dbReference type="EMBL" id="SLWM01000047">
    <property type="protein sequence ID" value="TCO08198.1"/>
    <property type="molecule type" value="Genomic_DNA"/>
</dbReference>
<gene>
    <name evidence="2" type="ORF">EV644_14728</name>
</gene>
<comment type="caution">
    <text evidence="2">The sequence shown here is derived from an EMBL/GenBank/DDBJ whole genome shotgun (WGS) entry which is preliminary data.</text>
</comment>
<keyword evidence="1" id="KW-0472">Membrane</keyword>
<dbReference type="Proteomes" id="UP000295818">
    <property type="component" value="Unassembled WGS sequence"/>
</dbReference>
<accession>A0ABY2B8B2</accession>
<protein>
    <recommendedName>
        <fullName evidence="4">DUF4386 family protein</fullName>
    </recommendedName>
</protein>
<evidence type="ECO:0000313" key="3">
    <source>
        <dbReference type="Proteomes" id="UP000295818"/>
    </source>
</evidence>
<name>A0ABY2B8B2_9ACTN</name>
<feature type="transmembrane region" description="Helical" evidence="1">
    <location>
        <begin position="185"/>
        <end position="206"/>
    </location>
</feature>
<dbReference type="RefSeq" id="WP_132197656.1">
    <property type="nucleotide sequence ID" value="NZ_SLWM01000047.1"/>
</dbReference>
<sequence>MTGREETPASPSTSDSTSSRAALRFGSSIAFGTAGVTVVAFALALTALPNDVPYPFASDVIAKQWPGDYLWMYPAMLVMLLFVALLVSVHEYAAPRRKIFSLLGVCLAIIAAAVLLIDYFIQVTVMQPSLEKGQLDGWAILTQYNPNGVFIALEELGYFVMSLALACVAPVFMQGSKIERTIRWLFVGSFAAVVAALVAVSAAHGIDRGDLFEIIVISIVWLTLIAAGPLVAVVLRRAAACSQSA</sequence>
<keyword evidence="1" id="KW-1133">Transmembrane helix</keyword>
<keyword evidence="3" id="KW-1185">Reference proteome</keyword>
<feature type="transmembrane region" description="Helical" evidence="1">
    <location>
        <begin position="69"/>
        <end position="87"/>
    </location>
</feature>
<proteinExistence type="predicted"/>
<feature type="transmembrane region" description="Helical" evidence="1">
    <location>
        <begin position="29"/>
        <end position="49"/>
    </location>
</feature>
<keyword evidence="1" id="KW-0812">Transmembrane</keyword>
<evidence type="ECO:0000313" key="2">
    <source>
        <dbReference type="EMBL" id="TCO08198.1"/>
    </source>
</evidence>
<organism evidence="2 3">
    <name type="scientific">Kribbella orskensis</name>
    <dbReference type="NCBI Taxonomy" id="2512216"/>
    <lineage>
        <taxon>Bacteria</taxon>
        <taxon>Bacillati</taxon>
        <taxon>Actinomycetota</taxon>
        <taxon>Actinomycetes</taxon>
        <taxon>Propionibacteriales</taxon>
        <taxon>Kribbellaceae</taxon>
        <taxon>Kribbella</taxon>
    </lineage>
</organism>